<dbReference type="PANTHER" id="PTHR16026">
    <property type="entry name" value="CARTILAGE ACIDIC PROTEIN 1"/>
    <property type="match status" value="1"/>
</dbReference>
<evidence type="ECO:0000313" key="3">
    <source>
        <dbReference type="EMBL" id="RQH43172.1"/>
    </source>
</evidence>
<protein>
    <submittedName>
        <fullName evidence="3">CRTAC1 family protein</fullName>
    </submittedName>
</protein>
<accession>A0A3N6RQA9</accession>
<keyword evidence="4" id="KW-1185">Reference proteome</keyword>
<dbReference type="InterPro" id="IPR013517">
    <property type="entry name" value="FG-GAP"/>
</dbReference>
<keyword evidence="1" id="KW-0732">Signal</keyword>
<evidence type="ECO:0000256" key="1">
    <source>
        <dbReference type="ARBA" id="ARBA00022729"/>
    </source>
</evidence>
<comment type="caution">
    <text evidence="3">The sequence shown here is derived from an EMBL/GenBank/DDBJ whole genome shotgun (WGS) entry which is preliminary data.</text>
</comment>
<organism evidence="3 4">
    <name type="scientific">Okeania hirsuta</name>
    <dbReference type="NCBI Taxonomy" id="1458930"/>
    <lineage>
        <taxon>Bacteria</taxon>
        <taxon>Bacillati</taxon>
        <taxon>Cyanobacteriota</taxon>
        <taxon>Cyanophyceae</taxon>
        <taxon>Oscillatoriophycideae</taxon>
        <taxon>Oscillatoriales</taxon>
        <taxon>Microcoleaceae</taxon>
        <taxon>Okeania</taxon>
    </lineage>
</organism>
<reference evidence="3 4" key="1">
    <citation type="journal article" date="2018" name="ACS Chem. Biol.">
        <title>Ketoreductase domain dysfunction expands chemodiversity: malyngamide biosynthesis in the cyanobacterium Okeania hirsuta.</title>
        <authorList>
            <person name="Moss N.A."/>
            <person name="Leao T."/>
            <person name="Rankin M."/>
            <person name="McCullough T.M."/>
            <person name="Qu P."/>
            <person name="Korobeynikov A."/>
            <person name="Smith J.L."/>
            <person name="Gerwick L."/>
            <person name="Gerwick W.H."/>
        </authorList>
    </citation>
    <scope>NUCLEOTIDE SEQUENCE [LARGE SCALE GENOMIC DNA]</scope>
    <source>
        <strain evidence="3 4">PAB10Feb10-1</strain>
    </source>
</reference>
<dbReference type="RefSeq" id="WP_124146559.1">
    <property type="nucleotide sequence ID" value="NZ_CAWOKI010000171.1"/>
</dbReference>
<evidence type="ECO:0000313" key="4">
    <source>
        <dbReference type="Proteomes" id="UP000269154"/>
    </source>
</evidence>
<dbReference type="SUPFAM" id="SSF69318">
    <property type="entry name" value="Integrin alpha N-terminal domain"/>
    <property type="match status" value="1"/>
</dbReference>
<dbReference type="OrthoDB" id="1488578at2"/>
<dbReference type="Pfam" id="PF13517">
    <property type="entry name" value="FG-GAP_3"/>
    <property type="match status" value="2"/>
</dbReference>
<feature type="domain" description="ASPIC/UnbV" evidence="2">
    <location>
        <begin position="577"/>
        <end position="644"/>
    </location>
</feature>
<gene>
    <name evidence="3" type="ORF">D5R40_13400</name>
</gene>
<dbReference type="EMBL" id="RCBY01000065">
    <property type="protein sequence ID" value="RQH43172.1"/>
    <property type="molecule type" value="Genomic_DNA"/>
</dbReference>
<dbReference type="InterPro" id="IPR011519">
    <property type="entry name" value="UnbV_ASPIC"/>
</dbReference>
<dbReference type="InterPro" id="IPR028994">
    <property type="entry name" value="Integrin_alpha_N"/>
</dbReference>
<dbReference type="InterPro" id="IPR027039">
    <property type="entry name" value="Crtac1"/>
</dbReference>
<evidence type="ECO:0000259" key="2">
    <source>
        <dbReference type="Pfam" id="PF07593"/>
    </source>
</evidence>
<dbReference type="Proteomes" id="UP000269154">
    <property type="component" value="Unassembled WGS sequence"/>
</dbReference>
<dbReference type="PANTHER" id="PTHR16026:SF0">
    <property type="entry name" value="CARTILAGE ACIDIC PROTEIN 1"/>
    <property type="match status" value="1"/>
</dbReference>
<name>A0A3N6RQA9_9CYAN</name>
<dbReference type="Pfam" id="PF07593">
    <property type="entry name" value="UnbV_ASPIC"/>
    <property type="match status" value="1"/>
</dbReference>
<proteinExistence type="predicted"/>
<dbReference type="AlphaFoldDB" id="A0A3N6RQA9"/>
<sequence length="649" mass="73390">MKMKRNIFIFVGIILISLLVVLLRPQDKNKYPLNANSGFIQEEISPAYSLFDLGVADFNQDTFLDIFSTNHNGPQIFLINQQGEDFKDGLSELGLPQNYEATDTPVPDPLANKTEPGLYIYWHNYELIIAAQGLTNPENLEGLVIVPLLATSTESDQISTNIRKTNALSAGIDKVQVVRFNVKGNGRLSIKFPAFYPFFPPLFRLNPRADIKNIYLGSRFQSATSIDFALPPINALPHMDRHGMAWNDYNNDGNIDIAIVRGGMQGKMSELSPNAKDELMLQQSSGFEDIGEKVGLAKAGCAARQVAWVDFDRDNLLDLYTMCGRKLPPNSRYPNQLYRQTPEGRFINVADEKNLGFKDMGWFTWLDIDNDLDMDLFWADETTFWLYRNESGNFVAENLGEQKGLVNQLAIADYDGDGDLDLFSASRRESILFTNVDGKYQATDPESVGLPKKAFAANWVDYDNDGLIDLHTLRYGIYRQQPDRRFKKINLLEVSSPKTFGGYAYCTWFDVDNDGDRDLLMGKSTKMPDWEKRQRKDKDITELAKYSKSRVLLYRNPGNDNHWLEIELKGAPGNSVAIGAKVKVITANGTQFQEVGQSEGSWRSQGHYRLYFGLGKQDKIDSIQVIWPDGQNQEIQNPNPDQLLVIEKA</sequence>